<dbReference type="EMBL" id="GBRH01267297">
    <property type="protein sequence ID" value="JAD30598.1"/>
    <property type="molecule type" value="Transcribed_RNA"/>
</dbReference>
<organism evidence="1">
    <name type="scientific">Arundo donax</name>
    <name type="common">Giant reed</name>
    <name type="synonym">Donax arundinaceus</name>
    <dbReference type="NCBI Taxonomy" id="35708"/>
    <lineage>
        <taxon>Eukaryota</taxon>
        <taxon>Viridiplantae</taxon>
        <taxon>Streptophyta</taxon>
        <taxon>Embryophyta</taxon>
        <taxon>Tracheophyta</taxon>
        <taxon>Spermatophyta</taxon>
        <taxon>Magnoliopsida</taxon>
        <taxon>Liliopsida</taxon>
        <taxon>Poales</taxon>
        <taxon>Poaceae</taxon>
        <taxon>PACMAD clade</taxon>
        <taxon>Arundinoideae</taxon>
        <taxon>Arundineae</taxon>
        <taxon>Arundo</taxon>
    </lineage>
</organism>
<reference evidence="1" key="1">
    <citation type="submission" date="2014-09" db="EMBL/GenBank/DDBJ databases">
        <authorList>
            <person name="Magalhaes I.L.F."/>
            <person name="Oliveira U."/>
            <person name="Santos F.R."/>
            <person name="Vidigal T.H.D.A."/>
            <person name="Brescovit A.D."/>
            <person name="Santos A.J."/>
        </authorList>
    </citation>
    <scope>NUCLEOTIDE SEQUENCE</scope>
    <source>
        <tissue evidence="1">Shoot tissue taken approximately 20 cm above the soil surface</tissue>
    </source>
</reference>
<protein>
    <submittedName>
        <fullName evidence="1">Uncharacterized protein</fullName>
    </submittedName>
</protein>
<reference evidence="1" key="2">
    <citation type="journal article" date="2015" name="Data Brief">
        <title>Shoot transcriptome of the giant reed, Arundo donax.</title>
        <authorList>
            <person name="Barrero R.A."/>
            <person name="Guerrero F.D."/>
            <person name="Moolhuijzen P."/>
            <person name="Goolsby J.A."/>
            <person name="Tidwell J."/>
            <person name="Bellgard S.E."/>
            <person name="Bellgard M.I."/>
        </authorList>
    </citation>
    <scope>NUCLEOTIDE SEQUENCE</scope>
    <source>
        <tissue evidence="1">Shoot tissue taken approximately 20 cm above the soil surface</tissue>
    </source>
</reference>
<evidence type="ECO:0000313" key="1">
    <source>
        <dbReference type="EMBL" id="JAD30598.1"/>
    </source>
</evidence>
<proteinExistence type="predicted"/>
<dbReference type="AlphaFoldDB" id="A0A0A8YYX8"/>
<name>A0A0A8YYX8_ARUDO</name>
<sequence>MSLSSIRIANKSFTKAKPKTFLNIKGKIYDSKKELALL</sequence>
<accession>A0A0A8YYX8</accession>